<feature type="compositionally biased region" description="Low complexity" evidence="6">
    <location>
        <begin position="1"/>
        <end position="43"/>
    </location>
</feature>
<dbReference type="PANTHER" id="PTHR10877:SF183">
    <property type="entry name" value="AT14535P-RELATED"/>
    <property type="match status" value="1"/>
</dbReference>
<dbReference type="Proteomes" id="UP001162060">
    <property type="component" value="Unassembled WGS sequence"/>
</dbReference>
<evidence type="ECO:0000256" key="1">
    <source>
        <dbReference type="ARBA" id="ARBA00004141"/>
    </source>
</evidence>
<proteinExistence type="inferred from homology"/>
<reference evidence="12" key="1">
    <citation type="submission" date="2024-01" db="EMBL/GenBank/DDBJ databases">
        <authorList>
            <person name="Webb A."/>
        </authorList>
    </citation>
    <scope>NUCLEOTIDE SEQUENCE</scope>
    <source>
        <strain evidence="12">Pm1</strain>
    </source>
</reference>
<dbReference type="Gene3D" id="1.10.287.70">
    <property type="match status" value="1"/>
</dbReference>
<evidence type="ECO:0000256" key="3">
    <source>
        <dbReference type="ARBA" id="ARBA00022692"/>
    </source>
</evidence>
<evidence type="ECO:0000313" key="11">
    <source>
        <dbReference type="EMBL" id="CAK7891302.1"/>
    </source>
</evidence>
<protein>
    <recommendedName>
        <fullName evidence="14">Ryanodine-inositol 1,4,5-triphosphate receptor Ca2 channel (RIR-CaC) family protein</fullName>
    </recommendedName>
</protein>
<comment type="subcellular location">
    <subcellularLocation>
        <location evidence="1">Membrane</location>
        <topology evidence="1">Multi-pass membrane protein</topology>
    </subcellularLocation>
</comment>
<evidence type="ECO:0000256" key="4">
    <source>
        <dbReference type="ARBA" id="ARBA00022989"/>
    </source>
</evidence>
<dbReference type="GO" id="GO:0016020">
    <property type="term" value="C:membrane"/>
    <property type="evidence" value="ECO:0007669"/>
    <property type="project" value="UniProtKB-SubCell"/>
</dbReference>
<feature type="transmembrane region" description="Helical" evidence="7">
    <location>
        <begin position="309"/>
        <end position="328"/>
    </location>
</feature>
<feature type="transmembrane region" description="Helical" evidence="7">
    <location>
        <begin position="617"/>
        <end position="638"/>
    </location>
</feature>
<dbReference type="EMBL" id="CAKLBY020000264">
    <property type="protein sequence ID" value="CAK7941641.1"/>
    <property type="molecule type" value="Genomic_DNA"/>
</dbReference>
<feature type="compositionally biased region" description="Acidic residues" evidence="6">
    <location>
        <begin position="213"/>
        <end position="222"/>
    </location>
</feature>
<sequence length="1435" mass="160045">MAANDTANAAKSAVPPPSAAASSSHASPASPASVAATAVPSASLEGPEELRNSVARTVDTAQASDRAPVPLKPHPKPRMRAPPRRLRSGSGSGSNTSSSGVQRESCDPRPVPSTNMGIVVGTMRRRNLLGPRTSSVSDDEHEDVMAAPPRRTPALAPRRNKRQPSLRNMASLVRSHLRSSNSPAGSCNGSASDKADDADVDGGDAIKDADGDTDKDDDGDAVVDSDAAEDAAAAKRSALHRQNSSFAGVAKKVVTTRRAARGFLSLWTKDSADTVHVYRGIHMEKKKLDLLSVASEYKEIKRRQFYQELVVYFVFLTLLFSLLSWLPVRDSFHQNDVVGSLTCREEGECDIKTFADIYDFAGKLRNIVCDRKGVTAQWVRVGGVGFRQVRVKEQRCRVYDRWEAPCYPFYSPEVEQKDRLVGENGSGRAYEWRDGLGELSPEVYQSSIDWLFFAPAESYGSGGYAVDLCDLENVNELQRDSFLSEHTRAAAFTFVLLNPLTRVFTIGMHVIKVDPSGHIDHFVHSSHVRVIGHEKPKQLTNVDDGDNGNHASSQPRLHHRMLNTMDRFMALLQEAVDARVVLWIALVLFFITYCIGEATEMSSMGVATYLGSDMWNLFELTHLAVLAAMLSYTVHYRIASSTFAVYLADLQEGRGVEELSHSSSLELLTGFQQLSDLASLGSAISLLKVFKFLRMNATLNLLWRVLGMAMSDLMGFLVIFNLIFLGYSAMGSYAFGFALEEYSTISKSYGTCFQMLAGEMDYGRLRQANPRIAPIFIGTFVVLVFQILVNMFVAILSEYYEVAKNDETGSRDDVEYDVLARIRSFVSACSPTVVVPKDHGVIRLIPWQQVRLISTNLVDQEETRQRVRKLFRGAVWRVVALLRFGMKLDRRINFGDRKAHDGLSTHNSNGNGSGNDKDDRELVSHIRLSENFDHKTIKGMIPIGITIRLQTDSILGEGLALKVVHHSKLSVECIVLGPNEAEGGSVGMSWTEKMNGAPKAFSLPCSMSSSGSFEYDSDDSVSRVRVLELMGGEKLRIPRRRLAVHLCRTLLQELKMGLLRATKLWKYSKDHMVDDYHLGLLFDRVREDGRTSLRFDEISRMLDLFLRKDKRKAMCSQADVQREALHVMYRFRKCLIDMPSREKEGHNYHPKPVDTSKVELGPLEHLGDVLARNCHDMWALERLKQGWQYGIERDDEGKKHPNLVPYKLLSVEEQAFDYRSSIETIKTIVLMNYTIARSSHQRSLSGSFHDSIPRSTSMMSDIGEGLGGSNSSLVSCGSDTTSPRAHDSAVFEELGTAFHPGAPTRAVPSLLREAMSFRRNSLMSDSPYFTTYGEDNVEVYRPLPIDTTAVEVPPRLLRLVDLLAENAHEVWAKGRMDEGWTYGPQRDDSTRKHPCLVPYVFLTDDEKEYDINIAKETLKTLIAMNFTIVDRPSKY</sequence>
<evidence type="ECO:0000259" key="8">
    <source>
        <dbReference type="Pfam" id="PF02026"/>
    </source>
</evidence>
<dbReference type="EMBL" id="CAKLBY020000003">
    <property type="protein sequence ID" value="CAK7891302.1"/>
    <property type="molecule type" value="Genomic_DNA"/>
</dbReference>
<dbReference type="Pfam" id="PF20519">
    <property type="entry name" value="Polycystin_dom"/>
    <property type="match status" value="1"/>
</dbReference>
<evidence type="ECO:0000313" key="13">
    <source>
        <dbReference type="Proteomes" id="UP001162060"/>
    </source>
</evidence>
<dbReference type="Gene3D" id="1.10.490.160">
    <property type="match status" value="2"/>
</dbReference>
<feature type="region of interest" description="Disordered" evidence="6">
    <location>
        <begin position="899"/>
        <end position="919"/>
    </location>
</feature>
<dbReference type="InterPro" id="IPR046791">
    <property type="entry name" value="Polycystin_dom"/>
</dbReference>
<organism evidence="12 13">
    <name type="scientific">Peronospora matthiolae</name>
    <dbReference type="NCBI Taxonomy" id="2874970"/>
    <lineage>
        <taxon>Eukaryota</taxon>
        <taxon>Sar</taxon>
        <taxon>Stramenopiles</taxon>
        <taxon>Oomycota</taxon>
        <taxon>Peronosporomycetes</taxon>
        <taxon>Peronosporales</taxon>
        <taxon>Peronosporaceae</taxon>
        <taxon>Peronospora</taxon>
    </lineage>
</organism>
<feature type="domain" description="Polycystin cation channel PKD1/PKD2" evidence="9">
    <location>
        <begin position="575"/>
        <end position="801"/>
    </location>
</feature>
<dbReference type="PANTHER" id="PTHR10877">
    <property type="entry name" value="POLYCYSTIN FAMILY MEMBER"/>
    <property type="match status" value="1"/>
</dbReference>
<keyword evidence="3 7" id="KW-0812">Transmembrane</keyword>
<feature type="transmembrane region" description="Helical" evidence="7">
    <location>
        <begin position="772"/>
        <end position="796"/>
    </location>
</feature>
<feature type="domain" description="Ryanodine receptor Ryr" evidence="8">
    <location>
        <begin position="1148"/>
        <end position="1236"/>
    </location>
</feature>
<feature type="domain" description="Polycystin" evidence="10">
    <location>
        <begin position="375"/>
        <end position="524"/>
    </location>
</feature>
<dbReference type="Pfam" id="PF02026">
    <property type="entry name" value="RyR"/>
    <property type="match status" value="2"/>
</dbReference>
<evidence type="ECO:0000259" key="10">
    <source>
        <dbReference type="Pfam" id="PF20519"/>
    </source>
</evidence>
<evidence type="ECO:0000259" key="9">
    <source>
        <dbReference type="Pfam" id="PF08016"/>
    </source>
</evidence>
<keyword evidence="5 7" id="KW-0472">Membrane</keyword>
<evidence type="ECO:0000256" key="7">
    <source>
        <dbReference type="SAM" id="Phobius"/>
    </source>
</evidence>
<evidence type="ECO:0000256" key="2">
    <source>
        <dbReference type="ARBA" id="ARBA00007200"/>
    </source>
</evidence>
<feature type="region of interest" description="Disordered" evidence="6">
    <location>
        <begin position="1"/>
        <end position="222"/>
    </location>
</feature>
<keyword evidence="4 7" id="KW-1133">Transmembrane helix</keyword>
<name>A0AAV1V523_9STRA</name>
<feature type="compositionally biased region" description="Basic residues" evidence="6">
    <location>
        <begin position="73"/>
        <end position="87"/>
    </location>
</feature>
<feature type="domain" description="Ryanodine receptor Ryr" evidence="8">
    <location>
        <begin position="1340"/>
        <end position="1428"/>
    </location>
</feature>
<evidence type="ECO:0008006" key="14">
    <source>
        <dbReference type="Google" id="ProtNLM"/>
    </source>
</evidence>
<feature type="compositionally biased region" description="Low complexity" evidence="6">
    <location>
        <begin position="146"/>
        <end position="157"/>
    </location>
</feature>
<dbReference type="InterPro" id="IPR013122">
    <property type="entry name" value="PKD1_2_channel"/>
</dbReference>
<evidence type="ECO:0000256" key="6">
    <source>
        <dbReference type="SAM" id="MobiDB-lite"/>
    </source>
</evidence>
<gene>
    <name evidence="11" type="ORF">PM001_LOCUS156</name>
    <name evidence="12" type="ORF">PM001_LOCUS26791</name>
</gene>
<dbReference type="InterPro" id="IPR051223">
    <property type="entry name" value="Polycystin"/>
</dbReference>
<feature type="compositionally biased region" description="Polar residues" evidence="6">
    <location>
        <begin position="178"/>
        <end position="189"/>
    </location>
</feature>
<comment type="similarity">
    <text evidence="2">Belongs to the polycystin family.</text>
</comment>
<evidence type="ECO:0000256" key="5">
    <source>
        <dbReference type="ARBA" id="ARBA00023136"/>
    </source>
</evidence>
<feature type="transmembrane region" description="Helical" evidence="7">
    <location>
        <begin position="580"/>
        <end position="596"/>
    </location>
</feature>
<dbReference type="Pfam" id="PF08016">
    <property type="entry name" value="PKD_channel"/>
    <property type="match status" value="1"/>
</dbReference>
<dbReference type="InterPro" id="IPR003032">
    <property type="entry name" value="Ryanodine_rcpt"/>
</dbReference>
<comment type="caution">
    <text evidence="12">The sequence shown here is derived from an EMBL/GenBank/DDBJ whole genome shotgun (WGS) entry which is preliminary data.</text>
</comment>
<accession>A0AAV1V523</accession>
<evidence type="ECO:0000313" key="12">
    <source>
        <dbReference type="EMBL" id="CAK7941641.1"/>
    </source>
</evidence>